<feature type="transmembrane region" description="Helical" evidence="1">
    <location>
        <begin position="155"/>
        <end position="173"/>
    </location>
</feature>
<keyword evidence="1" id="KW-0472">Membrane</keyword>
<proteinExistence type="predicted"/>
<dbReference type="RefSeq" id="WP_042863739.1">
    <property type="nucleotide sequence ID" value="NZ_AP021927.1"/>
</dbReference>
<dbReference type="EMBL" id="AP021927">
    <property type="protein sequence ID" value="BBQ30978.1"/>
    <property type="molecule type" value="Genomic_DNA"/>
</dbReference>
<dbReference type="AlphaFoldDB" id="A0A3S5WX14"/>
<protein>
    <submittedName>
        <fullName evidence="2">Uncharacterized protein</fullName>
    </submittedName>
</protein>
<reference evidence="3 5" key="2">
    <citation type="submission" date="2019-12" db="EMBL/GenBank/DDBJ databases">
        <title>complete genome sequences of Aeromonas caviae str. WP2-W18-ESBL-01 isolated from wastewater treatment plant effluent.</title>
        <authorList>
            <person name="Sekizuka T."/>
            <person name="Itokawa K."/>
            <person name="Yatsu K."/>
            <person name="Inamine Y."/>
            <person name="Kuroda M."/>
        </authorList>
    </citation>
    <scope>NUCLEOTIDE SEQUENCE [LARGE SCALE GENOMIC DNA]</scope>
    <source>
        <strain evidence="3 5">WP2-W18-ESBL-01</strain>
    </source>
</reference>
<sequence>MFENVFHTLLGVWHIISLVIAIMVACVTAIVYWSKVKYWHMEMRLRLPWIGRIAAWTRDPGKNEEKSADNPNAVGFNAGERGVCGAYETYYGEHQPSEENFKRNLDYLGKADEADRSEKGLGIWLLMIVLMVIEASAFGYALAPFALTLATPNTAIVGAFFIGLVISIIALVLSEFAGRQLYRNGVVNKILSYESIRDGGDMTKTFNATIDDTYNDDGAKPFQQLLNRINVPIDKHGQPQRRFSIIIGYGIFIAGLAIAAFWVRTETLNQQEAMLVENPTAVVQSADDFPVAAGDEELPLPTDMAELSTNSSQKSAQDQIDAMHRASLVTFAVLSGLFCFIQFASTYLAFRHSFAGTYSRRAWELTHEYNSADEFVRYHRAKSAAIAQDAQSSLAKLQSLQDKVFRVNGKTKDDLRQNKDHRTFLRYVEEREIMAHNKHNRALGLESTRLLADYVTQTIKDLRTALNAKDNKKVWEITDVAGPRFAAINNPALMAQKAEFNELVAVFGARPNEAQPQAVAQAYQPTPVAATPVPSVEAVAAVDVAAPVVEVAQVIQPIEMPAAQSVGEKVAAFNPHAWGDLTQFDADDMDYVANKKGVPVDDLKRARRLQMLDKAEA</sequence>
<feature type="transmembrane region" description="Helical" evidence="1">
    <location>
        <begin position="123"/>
        <end position="143"/>
    </location>
</feature>
<keyword evidence="1" id="KW-0812">Transmembrane</keyword>
<dbReference type="Proteomes" id="UP000266778">
    <property type="component" value="Chromosome"/>
</dbReference>
<organism evidence="2 4">
    <name type="scientific">Aeromonas caviae</name>
    <name type="common">Aeromonas punctata</name>
    <dbReference type="NCBI Taxonomy" id="648"/>
    <lineage>
        <taxon>Bacteria</taxon>
        <taxon>Pseudomonadati</taxon>
        <taxon>Pseudomonadota</taxon>
        <taxon>Gammaproteobacteria</taxon>
        <taxon>Aeromonadales</taxon>
        <taxon>Aeromonadaceae</taxon>
        <taxon>Aeromonas</taxon>
    </lineage>
</organism>
<gene>
    <name evidence="2" type="ORF">C1C91_21120</name>
    <name evidence="3" type="ORF">WP2W18E01_25600</name>
</gene>
<evidence type="ECO:0000313" key="5">
    <source>
        <dbReference type="Proteomes" id="UP000515756"/>
    </source>
</evidence>
<feature type="transmembrane region" description="Helical" evidence="1">
    <location>
        <begin position="243"/>
        <end position="263"/>
    </location>
</feature>
<dbReference type="EMBL" id="CP025706">
    <property type="protein sequence ID" value="AXB07114.1"/>
    <property type="molecule type" value="Genomic_DNA"/>
</dbReference>
<evidence type="ECO:0000313" key="2">
    <source>
        <dbReference type="EMBL" id="AXB07114.1"/>
    </source>
</evidence>
<evidence type="ECO:0000313" key="4">
    <source>
        <dbReference type="Proteomes" id="UP000266778"/>
    </source>
</evidence>
<evidence type="ECO:0000256" key="1">
    <source>
        <dbReference type="SAM" id="Phobius"/>
    </source>
</evidence>
<dbReference type="Proteomes" id="UP000515756">
    <property type="component" value="Chromosome"/>
</dbReference>
<evidence type="ECO:0000313" key="3">
    <source>
        <dbReference type="EMBL" id="BBQ30978.1"/>
    </source>
</evidence>
<name>A0A3S5WX14_AERCA</name>
<accession>A0A3S5WX14</accession>
<feature type="transmembrane region" description="Helical" evidence="1">
    <location>
        <begin position="12"/>
        <end position="34"/>
    </location>
</feature>
<keyword evidence="1" id="KW-1133">Transmembrane helix</keyword>
<reference evidence="2" key="1">
    <citation type="journal article" date="2019" name="J Environ">
        <title>Genetic characterization and potential molecular dissemination mechanism of tet (31) gene in Aeromonas caviae from an oxytetracycline wastewater treatment system.</title>
        <authorList>
            <person name="Shi Y."/>
            <person name="Tian Z."/>
            <person name="Leclercq S.O."/>
            <person name="Zhang H."/>
            <person name="Yang M."/>
            <person name="Zhang Y."/>
        </authorList>
    </citation>
    <scope>NUCLEOTIDE SEQUENCE</scope>
    <source>
        <strain evidence="2">T25-39</strain>
    </source>
</reference>
<feature type="transmembrane region" description="Helical" evidence="1">
    <location>
        <begin position="328"/>
        <end position="350"/>
    </location>
</feature>